<evidence type="ECO:0000256" key="6">
    <source>
        <dbReference type="ARBA" id="ARBA00022490"/>
    </source>
</evidence>
<dbReference type="PANTHER" id="PTHR16399:SF18">
    <property type="entry name" value="GASDERMIN-A"/>
    <property type="match status" value="1"/>
</dbReference>
<protein>
    <recommendedName>
        <fullName evidence="16">Gasdermin-B</fullName>
    </recommendedName>
</protein>
<gene>
    <name evidence="14" type="ORF">JD844_002147</name>
</gene>
<dbReference type="InterPro" id="IPR007677">
    <property type="entry name" value="Gasdermin"/>
</dbReference>
<evidence type="ECO:0000313" key="15">
    <source>
        <dbReference type="Proteomes" id="UP000826234"/>
    </source>
</evidence>
<dbReference type="EMBL" id="JAIPUX010000521">
    <property type="protein sequence ID" value="KAH0626872.1"/>
    <property type="molecule type" value="Genomic_DNA"/>
</dbReference>
<feature type="domain" description="Gasdermin pore forming" evidence="12">
    <location>
        <begin position="1"/>
        <end position="188"/>
    </location>
</feature>
<evidence type="ECO:0000256" key="7">
    <source>
        <dbReference type="ARBA" id="ARBA00022590"/>
    </source>
</evidence>
<evidence type="ECO:0000256" key="8">
    <source>
        <dbReference type="ARBA" id="ARBA00022692"/>
    </source>
</evidence>
<keyword evidence="9" id="KW-0472">Membrane</keyword>
<dbReference type="Proteomes" id="UP000826234">
    <property type="component" value="Unassembled WGS sequence"/>
</dbReference>
<keyword evidence="10" id="KW-0564">Palmitate</keyword>
<comment type="subcellular location">
    <subcellularLocation>
        <location evidence="2">Cell membrane</location>
        <topology evidence="2">Multi-pass membrane protein</topology>
    </subcellularLocation>
    <subcellularLocation>
        <location evidence="1">Cytoplasm</location>
    </subcellularLocation>
</comment>
<evidence type="ECO:0008006" key="16">
    <source>
        <dbReference type="Google" id="ProtNLM"/>
    </source>
</evidence>
<reference evidence="14 15" key="1">
    <citation type="journal article" date="2022" name="Gigascience">
        <title>A chromosome-level genome assembly and annotation of the desert horned lizard, Phrynosoma platyrhinos, provides insight into chromosomal rearrangements among reptiles.</title>
        <authorList>
            <person name="Koochekian N."/>
            <person name="Ascanio A."/>
            <person name="Farleigh K."/>
            <person name="Card D.C."/>
            <person name="Schield D.R."/>
            <person name="Castoe T.A."/>
            <person name="Jezkova T."/>
        </authorList>
    </citation>
    <scope>NUCLEOTIDE SEQUENCE [LARGE SCALE GENOMIC DNA]</scope>
    <source>
        <strain evidence="14">NK-2021</strain>
    </source>
</reference>
<evidence type="ECO:0000259" key="13">
    <source>
        <dbReference type="Pfam" id="PF17708"/>
    </source>
</evidence>
<comment type="similarity">
    <text evidence="3">Belongs to the gasdermin family.</text>
</comment>
<keyword evidence="4" id="KW-1134">Transmembrane beta strand</keyword>
<evidence type="ECO:0000256" key="11">
    <source>
        <dbReference type="ARBA" id="ARBA00023288"/>
    </source>
</evidence>
<dbReference type="InterPro" id="IPR040460">
    <property type="entry name" value="Gasdermin_pore"/>
</dbReference>
<evidence type="ECO:0000256" key="4">
    <source>
        <dbReference type="ARBA" id="ARBA00022452"/>
    </source>
</evidence>
<evidence type="ECO:0000256" key="10">
    <source>
        <dbReference type="ARBA" id="ARBA00023139"/>
    </source>
</evidence>
<proteinExistence type="inferred from homology"/>
<dbReference type="InterPro" id="IPR041263">
    <property type="entry name" value="Gasdermin_PUB"/>
</dbReference>
<dbReference type="Pfam" id="PF17708">
    <property type="entry name" value="Gasdermin_C"/>
    <property type="match status" value="1"/>
</dbReference>
<evidence type="ECO:0000313" key="14">
    <source>
        <dbReference type="EMBL" id="KAH0626872.1"/>
    </source>
</evidence>
<evidence type="ECO:0000259" key="12">
    <source>
        <dbReference type="Pfam" id="PF04598"/>
    </source>
</evidence>
<keyword evidence="11" id="KW-0449">Lipoprotein</keyword>
<evidence type="ECO:0000256" key="5">
    <source>
        <dbReference type="ARBA" id="ARBA00022475"/>
    </source>
</evidence>
<organism evidence="14 15">
    <name type="scientific">Phrynosoma platyrhinos</name>
    <name type="common">Desert horned lizard</name>
    <dbReference type="NCBI Taxonomy" id="52577"/>
    <lineage>
        <taxon>Eukaryota</taxon>
        <taxon>Metazoa</taxon>
        <taxon>Chordata</taxon>
        <taxon>Craniata</taxon>
        <taxon>Vertebrata</taxon>
        <taxon>Euteleostomi</taxon>
        <taxon>Lepidosauria</taxon>
        <taxon>Squamata</taxon>
        <taxon>Bifurcata</taxon>
        <taxon>Unidentata</taxon>
        <taxon>Episquamata</taxon>
        <taxon>Toxicofera</taxon>
        <taxon>Iguania</taxon>
        <taxon>Phrynosomatidae</taxon>
        <taxon>Phrynosomatinae</taxon>
        <taxon>Phrynosoma</taxon>
    </lineage>
</organism>
<evidence type="ECO:0000256" key="1">
    <source>
        <dbReference type="ARBA" id="ARBA00004496"/>
    </source>
</evidence>
<keyword evidence="7" id="KW-1210">Necrosis</keyword>
<name>A0ABQ7TBE0_PHRPL</name>
<keyword evidence="6" id="KW-0963">Cytoplasm</keyword>
<comment type="caution">
    <text evidence="14">The sequence shown here is derived from an EMBL/GenBank/DDBJ whole genome shotgun (WGS) entry which is preliminary data.</text>
</comment>
<evidence type="ECO:0000256" key="2">
    <source>
        <dbReference type="ARBA" id="ARBA00004651"/>
    </source>
</evidence>
<dbReference type="PANTHER" id="PTHR16399">
    <property type="entry name" value="GASDERMIN"/>
    <property type="match status" value="1"/>
</dbReference>
<sequence length="398" mass="44847">MFKRLSKQLIQELDSDGKLIPVTSLAHSDNFRPLSLVTKEHSRLPWHTRKYSPTTFKLTDILQEGATMEIELKHSEPLLFCANTCHKSGARVNLKIHSAQVEISGLGSMCSSASPVYVKKTYVDTRELWTTETSLNIIQQVYPKLHFYIVTEAFEIMDSLLVEETMQVGGKGEVTVAELLQIQTREEDLGVQQVKDAVKEAYEPLIYLSQASKKNLLESFGIFFQDGDIASTVQSVLELSMVGDNVDRSMLEPLNEDFRPSVEMLLSHLAVFPEMEKGESQRELWGPVHFFCSSIDDLDYEMLPLLETIVEKNIMAKQLKMMDSILEWILSGDEGSVFTLPFHSLMDEEADLTAEALQTCGLDLEVREGCITCLWNNKTLSELAALYSSLYALQILSG</sequence>
<feature type="domain" description="Gasdermin PUB" evidence="13">
    <location>
        <begin position="192"/>
        <end position="367"/>
    </location>
</feature>
<keyword evidence="15" id="KW-1185">Reference proteome</keyword>
<accession>A0ABQ7TBE0</accession>
<keyword evidence="8" id="KW-0812">Transmembrane</keyword>
<evidence type="ECO:0000256" key="3">
    <source>
        <dbReference type="ARBA" id="ARBA00009279"/>
    </source>
</evidence>
<evidence type="ECO:0000256" key="9">
    <source>
        <dbReference type="ARBA" id="ARBA00023136"/>
    </source>
</evidence>
<dbReference type="Pfam" id="PF04598">
    <property type="entry name" value="Gasdermin"/>
    <property type="match status" value="1"/>
</dbReference>
<keyword evidence="5" id="KW-1003">Cell membrane</keyword>